<dbReference type="InterPro" id="IPR018060">
    <property type="entry name" value="HTH_AraC"/>
</dbReference>
<dbReference type="Gene3D" id="1.10.10.60">
    <property type="entry name" value="Homeodomain-like"/>
    <property type="match status" value="1"/>
</dbReference>
<keyword evidence="3" id="KW-0804">Transcription</keyword>
<dbReference type="PANTHER" id="PTHR46796">
    <property type="entry name" value="HTH-TYPE TRANSCRIPTIONAL ACTIVATOR RHAS-RELATED"/>
    <property type="match status" value="1"/>
</dbReference>
<name>A0A516RHP2_STRST</name>
<evidence type="ECO:0000313" key="6">
    <source>
        <dbReference type="Proteomes" id="UP000316806"/>
    </source>
</evidence>
<accession>A0A516RHP2</accession>
<dbReference type="SUPFAM" id="SSF46689">
    <property type="entry name" value="Homeodomain-like"/>
    <property type="match status" value="1"/>
</dbReference>
<dbReference type="Pfam" id="PF12833">
    <property type="entry name" value="HTH_18"/>
    <property type="match status" value="1"/>
</dbReference>
<feature type="domain" description="HTH araC/xylS-type" evidence="4">
    <location>
        <begin position="261"/>
        <end position="363"/>
    </location>
</feature>
<evidence type="ECO:0000256" key="2">
    <source>
        <dbReference type="ARBA" id="ARBA00023125"/>
    </source>
</evidence>
<dbReference type="GO" id="GO:0043565">
    <property type="term" value="F:sequence-specific DNA binding"/>
    <property type="evidence" value="ECO:0007669"/>
    <property type="project" value="InterPro"/>
</dbReference>
<evidence type="ECO:0000259" key="4">
    <source>
        <dbReference type="PROSITE" id="PS01124"/>
    </source>
</evidence>
<dbReference type="InterPro" id="IPR050204">
    <property type="entry name" value="AraC_XylS_family_regulators"/>
</dbReference>
<sequence length="374" mass="40944">MWAVWAVVMRVLKRGGAPHAVRSRHPCGDLPPPQKLEPLAVGGGGPLEITNAHLPASDRFGFWADLVSDQLARMRITSPIASRDFVARAALTQAGPVRVAWFRSPPAHLSRTWADVRADDPGTYQLMLVTGAPLWIEQRRQESGLVHGVLAMFDLSEPFRGSVPDRGHDTEVIIAQIPHDVLPLPVDRARRALAVPMAASGVGGVLVDLMTSIRTHGADCAPQELERMGRMAADLAGAVIARQSDACWQLPAQTRQDVMRARILSFIDVNLADLRLGPAAVAGFHHLSLRALHTLFRQQDGVTVAALIRRRRLERCREDLADPRLDALPVAAIGARWGMGHPQGFSRAFRMMFGVAPGEYRRAARTGKHLRTGR</sequence>
<dbReference type="Proteomes" id="UP000316806">
    <property type="component" value="Chromosome"/>
</dbReference>
<evidence type="ECO:0000256" key="3">
    <source>
        <dbReference type="ARBA" id="ARBA00023163"/>
    </source>
</evidence>
<gene>
    <name evidence="5" type="ORF">FH965_35310</name>
</gene>
<reference evidence="5 6" key="1">
    <citation type="journal article" date="2019" name="J. Ind. Microbiol. Biotechnol.">
        <title>The complete genomic sequence of Streptomyces spectabilis NRRL-2792 and identification of secondary metabolite biosynthetic gene clusters.</title>
        <authorList>
            <person name="Sinha A."/>
            <person name="Phillips-Salemka S."/>
            <person name="Niraula T.A."/>
            <person name="Short K.A."/>
            <person name="Niraula N.P."/>
        </authorList>
    </citation>
    <scope>NUCLEOTIDE SEQUENCE [LARGE SCALE GENOMIC DNA]</scope>
    <source>
        <strain evidence="5 6">NRRL 2792</strain>
    </source>
</reference>
<dbReference type="AlphaFoldDB" id="A0A516RHP2"/>
<keyword evidence="2" id="KW-0238">DNA-binding</keyword>
<dbReference type="EMBL" id="CP040916">
    <property type="protein sequence ID" value="QDQ15178.1"/>
    <property type="molecule type" value="Genomic_DNA"/>
</dbReference>
<dbReference type="InterPro" id="IPR009057">
    <property type="entry name" value="Homeodomain-like_sf"/>
</dbReference>
<keyword evidence="1" id="KW-0805">Transcription regulation</keyword>
<evidence type="ECO:0000313" key="5">
    <source>
        <dbReference type="EMBL" id="QDQ15178.1"/>
    </source>
</evidence>
<dbReference type="SMART" id="SM00342">
    <property type="entry name" value="HTH_ARAC"/>
    <property type="match status" value="1"/>
</dbReference>
<evidence type="ECO:0000256" key="1">
    <source>
        <dbReference type="ARBA" id="ARBA00023015"/>
    </source>
</evidence>
<proteinExistence type="predicted"/>
<dbReference type="Pfam" id="PF14525">
    <property type="entry name" value="AraC_binding_2"/>
    <property type="match status" value="1"/>
</dbReference>
<dbReference type="GO" id="GO:0003700">
    <property type="term" value="F:DNA-binding transcription factor activity"/>
    <property type="evidence" value="ECO:0007669"/>
    <property type="project" value="InterPro"/>
</dbReference>
<organism evidence="5 6">
    <name type="scientific">Streptomyces spectabilis</name>
    <dbReference type="NCBI Taxonomy" id="68270"/>
    <lineage>
        <taxon>Bacteria</taxon>
        <taxon>Bacillati</taxon>
        <taxon>Actinomycetota</taxon>
        <taxon>Actinomycetes</taxon>
        <taxon>Kitasatosporales</taxon>
        <taxon>Streptomycetaceae</taxon>
        <taxon>Streptomyces</taxon>
    </lineage>
</organism>
<protein>
    <submittedName>
        <fullName evidence="5">AraC family transcriptional regulator</fullName>
    </submittedName>
</protein>
<dbReference type="PROSITE" id="PS01124">
    <property type="entry name" value="HTH_ARAC_FAMILY_2"/>
    <property type="match status" value="1"/>
</dbReference>
<dbReference type="PANTHER" id="PTHR46796:SF6">
    <property type="entry name" value="ARAC SUBFAMILY"/>
    <property type="match status" value="1"/>
</dbReference>
<dbReference type="InterPro" id="IPR035418">
    <property type="entry name" value="AraC-bd_2"/>
</dbReference>